<comment type="caution">
    <text evidence="1">The sequence shown here is derived from an EMBL/GenBank/DDBJ whole genome shotgun (WGS) entry which is preliminary data.</text>
</comment>
<protein>
    <submittedName>
        <fullName evidence="1">Uncharacterized protein</fullName>
    </submittedName>
</protein>
<reference evidence="1" key="1">
    <citation type="submission" date="2018-01" db="EMBL/GenBank/DDBJ databases">
        <authorList>
            <person name="Krukenberg V."/>
        </authorList>
    </citation>
    <scope>NUCLEOTIDE SEQUENCE</scope>
    <source>
        <strain evidence="1">E20ANME2</strain>
    </source>
</reference>
<name>A0AC61KY29_9EURY</name>
<proteinExistence type="predicted"/>
<organism evidence="1 2">
    <name type="scientific">Candidatus Methanogaster sp</name>
    <dbReference type="NCBI Taxonomy" id="3386292"/>
    <lineage>
        <taxon>Archaea</taxon>
        <taxon>Methanobacteriati</taxon>
        <taxon>Methanobacteriota</taxon>
        <taxon>Stenosarchaea group</taxon>
        <taxon>Methanomicrobia</taxon>
        <taxon>Methanosarcinales</taxon>
        <taxon>ANME-2 cluster</taxon>
        <taxon>Candidatus Methanogasteraceae</taxon>
        <taxon>Candidatus Methanogaster</taxon>
    </lineage>
</organism>
<sequence length="219" mass="24600">MDAENSEKFLCSNCGEQELEDVGWGFKCRNCGYAIQRDNPPMVQIDTPIGLFTFTVVHLIPIILYFSFALILCGYTLWYTCHLFLNYNDLLNDPVIDPMIKVISTIVLFILLSLAIMDLNTLIIAQYVRRIGLEKDKKIWGILPVFCMDIPDASEAVKDDRRYIAKVIAISVVLILMHTFYIILTHPSGVYLSAGDCLLGAAAVLITVGVWKVLDSKSD</sequence>
<evidence type="ECO:0000313" key="1">
    <source>
        <dbReference type="EMBL" id="PXF56722.1"/>
    </source>
</evidence>
<dbReference type="Proteomes" id="UP000248329">
    <property type="component" value="Unassembled WGS sequence"/>
</dbReference>
<accession>A0AC61KY29</accession>
<dbReference type="EMBL" id="PQXF01000088">
    <property type="protein sequence ID" value="PXF56722.1"/>
    <property type="molecule type" value="Genomic_DNA"/>
</dbReference>
<gene>
    <name evidence="1" type="ORF">C4B59_16480</name>
</gene>
<evidence type="ECO:0000313" key="2">
    <source>
        <dbReference type="Proteomes" id="UP000248329"/>
    </source>
</evidence>